<dbReference type="AlphaFoldDB" id="A0A9E5MK16"/>
<evidence type="ECO:0000313" key="5">
    <source>
        <dbReference type="Proteomes" id="UP000787472"/>
    </source>
</evidence>
<dbReference type="InterPro" id="IPR001647">
    <property type="entry name" value="HTH_TetR"/>
</dbReference>
<dbReference type="Gene3D" id="1.10.357.10">
    <property type="entry name" value="Tetracycline Repressor, domain 2"/>
    <property type="match status" value="1"/>
</dbReference>
<keyword evidence="5" id="KW-1185">Reference proteome</keyword>
<gene>
    <name evidence="4" type="ORF">G8770_04280</name>
</gene>
<evidence type="ECO:0000259" key="3">
    <source>
        <dbReference type="PROSITE" id="PS50977"/>
    </source>
</evidence>
<dbReference type="GO" id="GO:0003677">
    <property type="term" value="F:DNA binding"/>
    <property type="evidence" value="ECO:0007669"/>
    <property type="project" value="UniProtKB-UniRule"/>
</dbReference>
<feature type="domain" description="HTH tetR-type" evidence="3">
    <location>
        <begin position="15"/>
        <end position="75"/>
    </location>
</feature>
<sequence>MAEAVIKKGKRPSKEQRIQSILQAAREVFELRGYEKATVAEIAEKIGVVEGTVFSYFSSKRLLVSKVMEEFYADITRKIEGGISGIDGARNKLFYVVWTHFTVVKENSAICAVILGESRGVEHTFSDELQDLNRRYSHVVGEIIEYGINEGAIAESTSVGLVRNVVFGTIEHYLWRMLDQGVEMNVDELAEELTSLIFNGIATKNKSSNKSEVEQLIGKLNKLL</sequence>
<dbReference type="EMBL" id="JAAONZ010000002">
    <property type="protein sequence ID" value="NHO64762.1"/>
    <property type="molecule type" value="Genomic_DNA"/>
</dbReference>
<dbReference type="Proteomes" id="UP000787472">
    <property type="component" value="Unassembled WGS sequence"/>
</dbReference>
<evidence type="ECO:0000313" key="4">
    <source>
        <dbReference type="EMBL" id="NHO64762.1"/>
    </source>
</evidence>
<dbReference type="Gene3D" id="1.10.10.60">
    <property type="entry name" value="Homeodomain-like"/>
    <property type="match status" value="1"/>
</dbReference>
<dbReference type="PROSITE" id="PS50977">
    <property type="entry name" value="HTH_TETR_2"/>
    <property type="match status" value="1"/>
</dbReference>
<dbReference type="InterPro" id="IPR013570">
    <property type="entry name" value="Tscrpt_reg_YsiA_C"/>
</dbReference>
<evidence type="ECO:0000256" key="1">
    <source>
        <dbReference type="ARBA" id="ARBA00023125"/>
    </source>
</evidence>
<dbReference type="InterPro" id="IPR050624">
    <property type="entry name" value="HTH-type_Tx_Regulator"/>
</dbReference>
<dbReference type="InterPro" id="IPR036271">
    <property type="entry name" value="Tet_transcr_reg_TetR-rel_C_sf"/>
</dbReference>
<dbReference type="RefSeq" id="WP_167182133.1">
    <property type="nucleotide sequence ID" value="NZ_JAAONZ010000002.1"/>
</dbReference>
<dbReference type="SUPFAM" id="SSF48498">
    <property type="entry name" value="Tetracyclin repressor-like, C-terminal domain"/>
    <property type="match status" value="1"/>
</dbReference>
<dbReference type="PRINTS" id="PR00455">
    <property type="entry name" value="HTHTETR"/>
</dbReference>
<proteinExistence type="predicted"/>
<name>A0A9E5MK16_9GAMM</name>
<keyword evidence="1 2" id="KW-0238">DNA-binding</keyword>
<protein>
    <submittedName>
        <fullName evidence="4">TetR/AcrR family transcriptional regulator</fullName>
    </submittedName>
</protein>
<dbReference type="PANTHER" id="PTHR43479">
    <property type="entry name" value="ACREF/ENVCD OPERON REPRESSOR-RELATED"/>
    <property type="match status" value="1"/>
</dbReference>
<dbReference type="Pfam" id="PF08359">
    <property type="entry name" value="TetR_C_4"/>
    <property type="match status" value="1"/>
</dbReference>
<reference evidence="4" key="1">
    <citation type="submission" date="2020-03" db="EMBL/GenBank/DDBJ databases">
        <authorList>
            <person name="Guo F."/>
        </authorList>
    </citation>
    <scope>NUCLEOTIDE SEQUENCE</scope>
    <source>
        <strain evidence="4">JCM 30134</strain>
    </source>
</reference>
<comment type="caution">
    <text evidence="4">The sequence shown here is derived from an EMBL/GenBank/DDBJ whole genome shotgun (WGS) entry which is preliminary data.</text>
</comment>
<dbReference type="InterPro" id="IPR009057">
    <property type="entry name" value="Homeodomain-like_sf"/>
</dbReference>
<dbReference type="SUPFAM" id="SSF46689">
    <property type="entry name" value="Homeodomain-like"/>
    <property type="match status" value="1"/>
</dbReference>
<feature type="DNA-binding region" description="H-T-H motif" evidence="2">
    <location>
        <begin position="38"/>
        <end position="57"/>
    </location>
</feature>
<accession>A0A9E5MK16</accession>
<evidence type="ECO:0000256" key="2">
    <source>
        <dbReference type="PROSITE-ProRule" id="PRU00335"/>
    </source>
</evidence>
<organism evidence="4 5">
    <name type="scientific">Pseudomaricurvus hydrocarbonicus</name>
    <dbReference type="NCBI Taxonomy" id="1470433"/>
    <lineage>
        <taxon>Bacteria</taxon>
        <taxon>Pseudomonadati</taxon>
        <taxon>Pseudomonadota</taxon>
        <taxon>Gammaproteobacteria</taxon>
        <taxon>Cellvibrionales</taxon>
        <taxon>Cellvibrionaceae</taxon>
        <taxon>Pseudomaricurvus</taxon>
    </lineage>
</organism>
<dbReference type="Pfam" id="PF00440">
    <property type="entry name" value="TetR_N"/>
    <property type="match status" value="1"/>
</dbReference>
<dbReference type="PANTHER" id="PTHR43479:SF11">
    <property type="entry name" value="ACREF_ENVCD OPERON REPRESSOR-RELATED"/>
    <property type="match status" value="1"/>
</dbReference>